<dbReference type="KEGG" id="tmb:Thimo_3231"/>
<comment type="similarity">
    <text evidence="1">Belongs to the NifZ family.</text>
</comment>
<evidence type="ECO:0000256" key="2">
    <source>
        <dbReference type="ARBA" id="ARBA00023231"/>
    </source>
</evidence>
<dbReference type="GO" id="GO:0009399">
    <property type="term" value="P:nitrogen fixation"/>
    <property type="evidence" value="ECO:0007669"/>
    <property type="project" value="InterPro"/>
</dbReference>
<name>L0H2U0_9GAMM</name>
<reference evidence="3 4" key="1">
    <citation type="submission" date="2011-09" db="EMBL/GenBank/DDBJ databases">
        <title>Complete sequence of chromosome of Thioflavicoccus mobilis 8321.</title>
        <authorList>
            <consortium name="US DOE Joint Genome Institute"/>
            <person name="Lucas S."/>
            <person name="Han J."/>
            <person name="Lapidus A."/>
            <person name="Cheng J.-F."/>
            <person name="Goodwin L."/>
            <person name="Pitluck S."/>
            <person name="Peters L."/>
            <person name="Ovchinnikova G."/>
            <person name="Lu M."/>
            <person name="Detter J.C."/>
            <person name="Han C."/>
            <person name="Tapia R."/>
            <person name="Land M."/>
            <person name="Hauser L."/>
            <person name="Kyrpides N."/>
            <person name="Ivanova N."/>
            <person name="Pagani I."/>
            <person name="Vogl K."/>
            <person name="Liu Z."/>
            <person name="Imhoff J."/>
            <person name="Thiel V."/>
            <person name="Frigaard N.-U."/>
            <person name="Bryant D."/>
            <person name="Woyke T."/>
        </authorList>
    </citation>
    <scope>NUCLEOTIDE SEQUENCE [LARGE SCALE GENOMIC DNA]</scope>
    <source>
        <strain evidence="3 4">8321</strain>
    </source>
</reference>
<dbReference type="Proteomes" id="UP000010816">
    <property type="component" value="Chromosome"/>
</dbReference>
<evidence type="ECO:0000313" key="3">
    <source>
        <dbReference type="EMBL" id="AGA91909.1"/>
    </source>
</evidence>
<sequence length="153" mass="16916">MRPRFDYGDAVRVIRNVRNDGTFPGGDRGTLLVRRGSVGYVRDVGTFLQDQIIYSVHFVDDGRVVGCREEELLAADDPWVASRFESREKVAAAQPLGRQGQVLVEPGEVGEVLKVIRDETEQAVSYHVLFPGRNVLQVPESALQPPPAEEAGE</sequence>
<dbReference type="PATRIC" id="fig|765912.4.peg.3162"/>
<dbReference type="eggNOG" id="COG0760">
    <property type="taxonomic scope" value="Bacteria"/>
</dbReference>
<keyword evidence="2" id="KW-0535">Nitrogen fixation</keyword>
<dbReference type="InterPro" id="IPR007415">
    <property type="entry name" value="Nitrogenase_MoFe_mat_NifZ"/>
</dbReference>
<protein>
    <submittedName>
        <fullName evidence="3">NifZ domain-containing protein</fullName>
    </submittedName>
</protein>
<dbReference type="STRING" id="765912.Thimo_3231"/>
<organism evidence="3 4">
    <name type="scientific">Thioflavicoccus mobilis 8321</name>
    <dbReference type="NCBI Taxonomy" id="765912"/>
    <lineage>
        <taxon>Bacteria</taxon>
        <taxon>Pseudomonadati</taxon>
        <taxon>Pseudomonadota</taxon>
        <taxon>Gammaproteobacteria</taxon>
        <taxon>Chromatiales</taxon>
        <taxon>Chromatiaceae</taxon>
        <taxon>Thioflavicoccus</taxon>
    </lineage>
</organism>
<accession>L0H2U0</accession>
<dbReference type="Pfam" id="PF04319">
    <property type="entry name" value="NifZ"/>
    <property type="match status" value="1"/>
</dbReference>
<dbReference type="AlphaFoldDB" id="L0H2U0"/>
<dbReference type="HOGENOM" id="CLU_127611_0_0_6"/>
<dbReference type="EMBL" id="CP003051">
    <property type="protein sequence ID" value="AGA91909.1"/>
    <property type="molecule type" value="Genomic_DNA"/>
</dbReference>
<gene>
    <name evidence="3" type="ORF">Thimo_3231</name>
</gene>
<dbReference type="RefSeq" id="WP_015282037.1">
    <property type="nucleotide sequence ID" value="NC_019940.1"/>
</dbReference>
<proteinExistence type="inferred from homology"/>
<evidence type="ECO:0000313" key="4">
    <source>
        <dbReference type="Proteomes" id="UP000010816"/>
    </source>
</evidence>
<dbReference type="OrthoDB" id="9801083at2"/>
<keyword evidence="4" id="KW-1185">Reference proteome</keyword>
<evidence type="ECO:0000256" key="1">
    <source>
        <dbReference type="ARBA" id="ARBA00008027"/>
    </source>
</evidence>